<evidence type="ECO:0000256" key="6">
    <source>
        <dbReference type="ARBA" id="ARBA00022598"/>
    </source>
</evidence>
<dbReference type="Pfam" id="PF00587">
    <property type="entry name" value="tRNA-synt_2b"/>
    <property type="match status" value="1"/>
</dbReference>
<evidence type="ECO:0000256" key="2">
    <source>
        <dbReference type="ARBA" id="ARBA00005045"/>
    </source>
</evidence>
<evidence type="ECO:0000256" key="13">
    <source>
        <dbReference type="ARBA" id="ARBA00048823"/>
    </source>
</evidence>
<accession>A0A1G2AQT8</accession>
<dbReference type="InterPro" id="IPR045864">
    <property type="entry name" value="aa-tRNA-synth_II/BPL/LPL"/>
</dbReference>
<comment type="subcellular location">
    <subcellularLocation>
        <location evidence="1">Cytoplasm</location>
    </subcellularLocation>
</comment>
<keyword evidence="9" id="KW-0648">Protein biosynthesis</keyword>
<keyword evidence="7" id="KW-0547">Nucleotide-binding</keyword>
<dbReference type="PANTHER" id="PTHR43697">
    <property type="entry name" value="SERYL-TRNA SYNTHETASE"/>
    <property type="match status" value="1"/>
</dbReference>
<dbReference type="NCBIfam" id="TIGR00414">
    <property type="entry name" value="serS"/>
    <property type="match status" value="1"/>
</dbReference>
<sequence length="425" mass="49157">MLDIEYIRQYSALVRDAVRKKGFQVDIDRLLALDAQRRELLQKIEKLRHEQKEGSKVITSVPSQERAETIRFMKKIDDRISTFATKLKPLLAEYDALLLQVPNIPAKEVPEGHSSEQNVMLRTVGQPPRFSFEFLDHVKLGEYLDIIDVERGVKLTGNRGYILKNDAVRLEQALLVYALDFIAQRGFTIFTPPYMAQERFFFGTGYFPWAKTETFQVSDGKKFQHLIGSAEVPLTAYHAGEVLAIKELPKYYAASTPCFRTEVGSYGKDTKGLFRLRQFHKVEQVILCENSEEVSVHMFHFLLKNAEEFLQSLELPYRVMRLCAGEIGAGQIEKYDIETWMPSRNAYGETHSCSRFHDFQTRRLHIRYKDSDGKLRFAHSLNNTLIASPRILIAFLEVHQQEDRTVRIPKALQPYMHGKEYIGKL</sequence>
<dbReference type="PANTHER" id="PTHR43697:SF1">
    <property type="entry name" value="SERINE--TRNA LIGASE"/>
    <property type="match status" value="1"/>
</dbReference>
<dbReference type="GO" id="GO:0005524">
    <property type="term" value="F:ATP binding"/>
    <property type="evidence" value="ECO:0007669"/>
    <property type="project" value="UniProtKB-KW"/>
</dbReference>
<feature type="site" description="Important for serine binding" evidence="15">
    <location>
        <position position="384"/>
    </location>
</feature>
<dbReference type="SUPFAM" id="SSF55681">
    <property type="entry name" value="Class II aaRS and biotin synthetases"/>
    <property type="match status" value="1"/>
</dbReference>
<organism evidence="18 19">
    <name type="scientific">Candidatus Kerfeldbacteria bacterium RIFCSPHIGHO2_02_FULL_42_14</name>
    <dbReference type="NCBI Taxonomy" id="1798540"/>
    <lineage>
        <taxon>Bacteria</taxon>
        <taxon>Candidatus Kerfeldiibacteriota</taxon>
    </lineage>
</organism>
<evidence type="ECO:0000256" key="5">
    <source>
        <dbReference type="ARBA" id="ARBA00022490"/>
    </source>
</evidence>
<dbReference type="Gene3D" id="3.30.930.10">
    <property type="entry name" value="Bira Bifunctional Protein, Domain 2"/>
    <property type="match status" value="1"/>
</dbReference>
<evidence type="ECO:0000256" key="9">
    <source>
        <dbReference type="ARBA" id="ARBA00022917"/>
    </source>
</evidence>
<comment type="pathway">
    <text evidence="2">Aminoacyl-tRNA biosynthesis; selenocysteinyl-tRNA(Sec) biosynthesis; L-seryl-tRNA(Sec) from L-serine and tRNA(Sec): step 1/1.</text>
</comment>
<dbReference type="InterPro" id="IPR002317">
    <property type="entry name" value="Ser-tRNA-ligase_type_1"/>
</dbReference>
<evidence type="ECO:0000256" key="12">
    <source>
        <dbReference type="ARBA" id="ARBA00047929"/>
    </source>
</evidence>
<dbReference type="Proteomes" id="UP000177165">
    <property type="component" value="Unassembled WGS sequence"/>
</dbReference>
<dbReference type="AlphaFoldDB" id="A0A1G2AQT8"/>
<evidence type="ECO:0000256" key="7">
    <source>
        <dbReference type="ARBA" id="ARBA00022741"/>
    </source>
</evidence>
<keyword evidence="8 16" id="KW-0067">ATP-binding</keyword>
<dbReference type="InterPro" id="IPR002314">
    <property type="entry name" value="aa-tRNA-synt_IIb"/>
</dbReference>
<evidence type="ECO:0000256" key="15">
    <source>
        <dbReference type="PIRSR" id="PIRSR001529-1"/>
    </source>
</evidence>
<evidence type="ECO:0000256" key="4">
    <source>
        <dbReference type="ARBA" id="ARBA00012840"/>
    </source>
</evidence>
<dbReference type="EMBL" id="MHKB01000011">
    <property type="protein sequence ID" value="OGY79005.1"/>
    <property type="molecule type" value="Genomic_DNA"/>
</dbReference>
<dbReference type="SUPFAM" id="SSF46589">
    <property type="entry name" value="tRNA-binding arm"/>
    <property type="match status" value="1"/>
</dbReference>
<gene>
    <name evidence="18" type="ORF">A3B74_03920</name>
</gene>
<dbReference type="Pfam" id="PF02403">
    <property type="entry name" value="Seryl_tRNA_N"/>
    <property type="match status" value="1"/>
</dbReference>
<dbReference type="PIRSF" id="PIRSF001529">
    <property type="entry name" value="Ser-tRNA-synth_IIa"/>
    <property type="match status" value="1"/>
</dbReference>
<dbReference type="EC" id="6.1.1.11" evidence="4 14"/>
<evidence type="ECO:0000256" key="1">
    <source>
        <dbReference type="ARBA" id="ARBA00004496"/>
    </source>
</evidence>
<feature type="binding site" evidence="16">
    <location>
        <begin position="349"/>
        <end position="352"/>
    </location>
    <ligand>
        <name>ATP</name>
        <dbReference type="ChEBI" id="CHEBI:30616"/>
    </ligand>
</feature>
<evidence type="ECO:0000313" key="18">
    <source>
        <dbReference type="EMBL" id="OGY79005.1"/>
    </source>
</evidence>
<dbReference type="PRINTS" id="PR00981">
    <property type="entry name" value="TRNASYNTHSER"/>
</dbReference>
<dbReference type="CDD" id="cd00770">
    <property type="entry name" value="SerRS_core"/>
    <property type="match status" value="1"/>
</dbReference>
<dbReference type="STRING" id="1798540.A3B74_03920"/>
<evidence type="ECO:0000256" key="8">
    <source>
        <dbReference type="ARBA" id="ARBA00022840"/>
    </source>
</evidence>
<evidence type="ECO:0000256" key="11">
    <source>
        <dbReference type="ARBA" id="ARBA00039158"/>
    </source>
</evidence>
<evidence type="ECO:0000256" key="14">
    <source>
        <dbReference type="NCBIfam" id="TIGR00414"/>
    </source>
</evidence>
<comment type="caution">
    <text evidence="18">The sequence shown here is derived from an EMBL/GenBank/DDBJ whole genome shotgun (WGS) entry which is preliminary data.</text>
</comment>
<proteinExistence type="inferred from homology"/>
<evidence type="ECO:0000256" key="16">
    <source>
        <dbReference type="PIRSR" id="PIRSR001529-2"/>
    </source>
</evidence>
<feature type="binding site" evidence="15">
    <location>
        <position position="382"/>
    </location>
    <ligand>
        <name>L-serine</name>
        <dbReference type="ChEBI" id="CHEBI:33384"/>
    </ligand>
</feature>
<keyword evidence="6 18" id="KW-0436">Ligase</keyword>
<feature type="binding site" evidence="16">
    <location>
        <begin position="260"/>
        <end position="262"/>
    </location>
    <ligand>
        <name>ATP</name>
        <dbReference type="ChEBI" id="CHEBI:30616"/>
    </ligand>
</feature>
<evidence type="ECO:0000313" key="19">
    <source>
        <dbReference type="Proteomes" id="UP000177165"/>
    </source>
</evidence>
<dbReference type="InterPro" id="IPR010978">
    <property type="entry name" value="tRNA-bd_arm"/>
</dbReference>
<keyword evidence="5" id="KW-0963">Cytoplasm</keyword>
<dbReference type="InterPro" id="IPR042103">
    <property type="entry name" value="SerRS_1_N_sf"/>
</dbReference>
<protein>
    <recommendedName>
        <fullName evidence="11 14">Serine--tRNA ligase</fullName>
        <ecNumber evidence="4 14">6.1.1.11</ecNumber>
    </recommendedName>
</protein>
<evidence type="ECO:0000256" key="10">
    <source>
        <dbReference type="ARBA" id="ARBA00023146"/>
    </source>
</evidence>
<name>A0A1G2AQT8_9BACT</name>
<comment type="catalytic activity">
    <reaction evidence="12">
        <text>tRNA(Sec) + L-serine + ATP = L-seryl-tRNA(Sec) + AMP + diphosphate + H(+)</text>
        <dbReference type="Rhea" id="RHEA:42580"/>
        <dbReference type="Rhea" id="RHEA-COMP:9742"/>
        <dbReference type="Rhea" id="RHEA-COMP:10128"/>
        <dbReference type="ChEBI" id="CHEBI:15378"/>
        <dbReference type="ChEBI" id="CHEBI:30616"/>
        <dbReference type="ChEBI" id="CHEBI:33019"/>
        <dbReference type="ChEBI" id="CHEBI:33384"/>
        <dbReference type="ChEBI" id="CHEBI:78442"/>
        <dbReference type="ChEBI" id="CHEBI:78533"/>
        <dbReference type="ChEBI" id="CHEBI:456215"/>
        <dbReference type="EC" id="6.1.1.11"/>
    </reaction>
</comment>
<feature type="domain" description="Aminoacyl-transfer RNA synthetases class-II family profile" evidence="17">
    <location>
        <begin position="136"/>
        <end position="409"/>
    </location>
</feature>
<comment type="similarity">
    <text evidence="3">Belongs to the class-II aminoacyl-tRNA synthetase family. Type-1 seryl-tRNA synthetase subfamily.</text>
</comment>
<dbReference type="GO" id="GO:0006434">
    <property type="term" value="P:seryl-tRNA aminoacylation"/>
    <property type="evidence" value="ECO:0007669"/>
    <property type="project" value="UniProtKB-UniRule"/>
</dbReference>
<reference evidence="18 19" key="1">
    <citation type="journal article" date="2016" name="Nat. Commun.">
        <title>Thousands of microbial genomes shed light on interconnected biogeochemical processes in an aquifer system.</title>
        <authorList>
            <person name="Anantharaman K."/>
            <person name="Brown C.T."/>
            <person name="Hug L.A."/>
            <person name="Sharon I."/>
            <person name="Castelle C.J."/>
            <person name="Probst A.J."/>
            <person name="Thomas B.C."/>
            <person name="Singh A."/>
            <person name="Wilkins M.J."/>
            <person name="Karaoz U."/>
            <person name="Brodie E.L."/>
            <person name="Williams K.H."/>
            <person name="Hubbard S.S."/>
            <person name="Banfield J.F."/>
        </authorList>
    </citation>
    <scope>NUCLEOTIDE SEQUENCE [LARGE SCALE GENOMIC DNA]</scope>
</reference>
<comment type="catalytic activity">
    <reaction evidence="13">
        <text>tRNA(Ser) + L-serine + ATP = L-seryl-tRNA(Ser) + AMP + diphosphate + H(+)</text>
        <dbReference type="Rhea" id="RHEA:12292"/>
        <dbReference type="Rhea" id="RHEA-COMP:9669"/>
        <dbReference type="Rhea" id="RHEA-COMP:9703"/>
        <dbReference type="ChEBI" id="CHEBI:15378"/>
        <dbReference type="ChEBI" id="CHEBI:30616"/>
        <dbReference type="ChEBI" id="CHEBI:33019"/>
        <dbReference type="ChEBI" id="CHEBI:33384"/>
        <dbReference type="ChEBI" id="CHEBI:78442"/>
        <dbReference type="ChEBI" id="CHEBI:78533"/>
        <dbReference type="ChEBI" id="CHEBI:456215"/>
        <dbReference type="EC" id="6.1.1.11"/>
    </reaction>
</comment>
<dbReference type="InterPro" id="IPR015866">
    <property type="entry name" value="Ser-tRNA-synth_1_N"/>
</dbReference>
<dbReference type="GO" id="GO:0005737">
    <property type="term" value="C:cytoplasm"/>
    <property type="evidence" value="ECO:0007669"/>
    <property type="project" value="UniProtKB-SubCell"/>
</dbReference>
<dbReference type="InterPro" id="IPR006195">
    <property type="entry name" value="aa-tRNA-synth_II"/>
</dbReference>
<evidence type="ECO:0000256" key="3">
    <source>
        <dbReference type="ARBA" id="ARBA00010728"/>
    </source>
</evidence>
<evidence type="ECO:0000259" key="17">
    <source>
        <dbReference type="PROSITE" id="PS50862"/>
    </source>
</evidence>
<dbReference type="InterPro" id="IPR033729">
    <property type="entry name" value="SerRS_core"/>
</dbReference>
<dbReference type="Gene3D" id="1.10.287.40">
    <property type="entry name" value="Serine-tRNA synthetase, tRNA binding domain"/>
    <property type="match status" value="1"/>
</dbReference>
<keyword evidence="10" id="KW-0030">Aminoacyl-tRNA synthetase</keyword>
<feature type="binding site" evidence="15">
    <location>
        <position position="283"/>
    </location>
    <ligand>
        <name>L-serine</name>
        <dbReference type="ChEBI" id="CHEBI:33384"/>
    </ligand>
</feature>
<dbReference type="PROSITE" id="PS50862">
    <property type="entry name" value="AA_TRNA_LIGASE_II"/>
    <property type="match status" value="1"/>
</dbReference>
<dbReference type="GO" id="GO:0004828">
    <property type="term" value="F:serine-tRNA ligase activity"/>
    <property type="evidence" value="ECO:0007669"/>
    <property type="project" value="UniProtKB-UniRule"/>
</dbReference>
<feature type="binding site" evidence="15">
    <location>
        <position position="260"/>
    </location>
    <ligand>
        <name>L-serine</name>
        <dbReference type="ChEBI" id="CHEBI:33384"/>
    </ligand>
</feature>